<sequence length="127" mass="14386">MARPLGNLPPLLPHVLVPAKASDTIPIANSAAIQGTGRLNMEVVYIRLGEGRNDEWLEESKTRKSVSVSVDSGMERWPRYQIHTHNSGITYTFLVIFLCPLFVFVFFFLMTELFLARKLLQIFGFAD</sequence>
<proteinExistence type="predicted"/>
<dbReference type="Proteomes" id="UP000237105">
    <property type="component" value="Unassembled WGS sequence"/>
</dbReference>
<evidence type="ECO:0000313" key="2">
    <source>
        <dbReference type="EMBL" id="PON74410.1"/>
    </source>
</evidence>
<accession>A0A2P5DM89</accession>
<keyword evidence="1" id="KW-1133">Transmembrane helix</keyword>
<feature type="transmembrane region" description="Helical" evidence="1">
    <location>
        <begin position="88"/>
        <end position="109"/>
    </location>
</feature>
<gene>
    <name evidence="2" type="ORF">PanWU01x14_052420</name>
</gene>
<evidence type="ECO:0000313" key="3">
    <source>
        <dbReference type="Proteomes" id="UP000237105"/>
    </source>
</evidence>
<comment type="caution">
    <text evidence="2">The sequence shown here is derived from an EMBL/GenBank/DDBJ whole genome shotgun (WGS) entry which is preliminary data.</text>
</comment>
<dbReference type="OrthoDB" id="10482339at2759"/>
<keyword evidence="3" id="KW-1185">Reference proteome</keyword>
<name>A0A2P5DM89_PARAD</name>
<keyword evidence="1" id="KW-0472">Membrane</keyword>
<protein>
    <submittedName>
        <fullName evidence="2">Uncharacterized protein</fullName>
    </submittedName>
</protein>
<dbReference type="AlphaFoldDB" id="A0A2P5DM89"/>
<organism evidence="2 3">
    <name type="scientific">Parasponia andersonii</name>
    <name type="common">Sponia andersonii</name>
    <dbReference type="NCBI Taxonomy" id="3476"/>
    <lineage>
        <taxon>Eukaryota</taxon>
        <taxon>Viridiplantae</taxon>
        <taxon>Streptophyta</taxon>
        <taxon>Embryophyta</taxon>
        <taxon>Tracheophyta</taxon>
        <taxon>Spermatophyta</taxon>
        <taxon>Magnoliopsida</taxon>
        <taxon>eudicotyledons</taxon>
        <taxon>Gunneridae</taxon>
        <taxon>Pentapetalae</taxon>
        <taxon>rosids</taxon>
        <taxon>fabids</taxon>
        <taxon>Rosales</taxon>
        <taxon>Cannabaceae</taxon>
        <taxon>Parasponia</taxon>
    </lineage>
</organism>
<reference evidence="3" key="1">
    <citation type="submission" date="2016-06" db="EMBL/GenBank/DDBJ databases">
        <title>Parallel loss of symbiosis genes in relatives of nitrogen-fixing non-legume Parasponia.</title>
        <authorList>
            <person name="Van Velzen R."/>
            <person name="Holmer R."/>
            <person name="Bu F."/>
            <person name="Rutten L."/>
            <person name="Van Zeijl A."/>
            <person name="Liu W."/>
            <person name="Santuari L."/>
            <person name="Cao Q."/>
            <person name="Sharma T."/>
            <person name="Shen D."/>
            <person name="Roswanjaya Y."/>
            <person name="Wardhani T."/>
            <person name="Kalhor M.S."/>
            <person name="Jansen J."/>
            <person name="Van den Hoogen J."/>
            <person name="Gungor B."/>
            <person name="Hartog M."/>
            <person name="Hontelez J."/>
            <person name="Verver J."/>
            <person name="Yang W.-C."/>
            <person name="Schijlen E."/>
            <person name="Repin R."/>
            <person name="Schilthuizen M."/>
            <person name="Schranz E."/>
            <person name="Heidstra R."/>
            <person name="Miyata K."/>
            <person name="Fedorova E."/>
            <person name="Kohlen W."/>
            <person name="Bisseling T."/>
            <person name="Smit S."/>
            <person name="Geurts R."/>
        </authorList>
    </citation>
    <scope>NUCLEOTIDE SEQUENCE [LARGE SCALE GENOMIC DNA]</scope>
    <source>
        <strain evidence="3">cv. WU1-14</strain>
    </source>
</reference>
<keyword evidence="1" id="KW-0812">Transmembrane</keyword>
<dbReference type="EMBL" id="JXTB01000029">
    <property type="protein sequence ID" value="PON74410.1"/>
    <property type="molecule type" value="Genomic_DNA"/>
</dbReference>
<evidence type="ECO:0000256" key="1">
    <source>
        <dbReference type="SAM" id="Phobius"/>
    </source>
</evidence>